<name>A0A814UFH5_9BILA</name>
<dbReference type="EMBL" id="CAJNOL010001858">
    <property type="protein sequence ID" value="CAF1429469.1"/>
    <property type="molecule type" value="Genomic_DNA"/>
</dbReference>
<dbReference type="GO" id="GO:0008610">
    <property type="term" value="P:lipid biosynthetic process"/>
    <property type="evidence" value="ECO:0007669"/>
    <property type="project" value="InterPro"/>
</dbReference>
<dbReference type="GO" id="GO:0016491">
    <property type="term" value="F:oxidoreductase activity"/>
    <property type="evidence" value="ECO:0007669"/>
    <property type="project" value="InterPro"/>
</dbReference>
<organism evidence="7 9">
    <name type="scientific">Rotaria sordida</name>
    <dbReference type="NCBI Taxonomy" id="392033"/>
    <lineage>
        <taxon>Eukaryota</taxon>
        <taxon>Metazoa</taxon>
        <taxon>Spiralia</taxon>
        <taxon>Gnathifera</taxon>
        <taxon>Rotifera</taxon>
        <taxon>Eurotatoria</taxon>
        <taxon>Bdelloidea</taxon>
        <taxon>Philodinida</taxon>
        <taxon>Philodinidae</taxon>
        <taxon>Rotaria</taxon>
    </lineage>
</organism>
<dbReference type="InterPro" id="IPR006694">
    <property type="entry name" value="Fatty_acid_hydroxylase"/>
</dbReference>
<evidence type="ECO:0000256" key="4">
    <source>
        <dbReference type="ARBA" id="ARBA00023136"/>
    </source>
</evidence>
<dbReference type="InterPro" id="IPR050307">
    <property type="entry name" value="Sterol_Desaturase_Related"/>
</dbReference>
<gene>
    <name evidence="8" type="ORF">JXQ802_LOCUS36341</name>
    <name evidence="7" type="ORF">PYM288_LOCUS23370</name>
</gene>
<dbReference type="Proteomes" id="UP000663854">
    <property type="component" value="Unassembled WGS sequence"/>
</dbReference>
<dbReference type="PANTHER" id="PTHR11863">
    <property type="entry name" value="STEROL DESATURASE"/>
    <property type="match status" value="1"/>
</dbReference>
<evidence type="ECO:0000256" key="3">
    <source>
        <dbReference type="ARBA" id="ARBA00022989"/>
    </source>
</evidence>
<keyword evidence="10" id="KW-1185">Reference proteome</keyword>
<feature type="domain" description="Fatty acid hydroxylase" evidence="6">
    <location>
        <begin position="124"/>
        <end position="253"/>
    </location>
</feature>
<feature type="transmembrane region" description="Helical" evidence="5">
    <location>
        <begin position="123"/>
        <end position="141"/>
    </location>
</feature>
<evidence type="ECO:0000259" key="6">
    <source>
        <dbReference type="Pfam" id="PF04116"/>
    </source>
</evidence>
<reference evidence="7" key="1">
    <citation type="submission" date="2021-02" db="EMBL/GenBank/DDBJ databases">
        <authorList>
            <person name="Nowell W R."/>
        </authorList>
    </citation>
    <scope>NUCLEOTIDE SEQUENCE</scope>
</reference>
<evidence type="ECO:0000256" key="5">
    <source>
        <dbReference type="SAM" id="Phobius"/>
    </source>
</evidence>
<accession>A0A814UFH5</accession>
<evidence type="ECO:0000313" key="10">
    <source>
        <dbReference type="Proteomes" id="UP000663870"/>
    </source>
</evidence>
<dbReference type="Proteomes" id="UP000663870">
    <property type="component" value="Unassembled WGS sequence"/>
</dbReference>
<feature type="transmembrane region" description="Helical" evidence="5">
    <location>
        <begin position="80"/>
        <end position="103"/>
    </location>
</feature>
<dbReference type="EMBL" id="CAJNOH010001078">
    <property type="protein sequence ID" value="CAF1172868.1"/>
    <property type="molecule type" value="Genomic_DNA"/>
</dbReference>
<dbReference type="GO" id="GO:0016020">
    <property type="term" value="C:membrane"/>
    <property type="evidence" value="ECO:0007669"/>
    <property type="project" value="UniProtKB-SubCell"/>
</dbReference>
<feature type="transmembrane region" description="Helical" evidence="5">
    <location>
        <begin position="183"/>
        <end position="204"/>
    </location>
</feature>
<evidence type="ECO:0000313" key="7">
    <source>
        <dbReference type="EMBL" id="CAF1172868.1"/>
    </source>
</evidence>
<evidence type="ECO:0000313" key="8">
    <source>
        <dbReference type="EMBL" id="CAF1429469.1"/>
    </source>
</evidence>
<proteinExistence type="predicted"/>
<sequence>MDIVLNIYDHWLLTPYVYPKTGWPENNPIRQLISLTLLVNIHGVLLYFLLASFSYFFLFDKQLMKHSLFLKNQIQQEIKVTLKNIPLMSLPTIIIFMFEIHGYSKLYDSTERSYNLIQFLKEFITFLFFTDMFIYFIHRSLHHRLLYKHLHKLHHQWIIPTPFASHAFQWFDGFLQSSPYHLYVFLFPLHKLSYLGFFIFVNIWTVSIHDGNYSVPKYLRPIINGAAHHNDHHQYYNCNYGQFFTFWDRLMNTFHLPFVYSKKRKNEKY</sequence>
<evidence type="ECO:0000313" key="9">
    <source>
        <dbReference type="Proteomes" id="UP000663854"/>
    </source>
</evidence>
<keyword evidence="4 5" id="KW-0472">Membrane</keyword>
<evidence type="ECO:0000256" key="1">
    <source>
        <dbReference type="ARBA" id="ARBA00004370"/>
    </source>
</evidence>
<dbReference type="Pfam" id="PF04116">
    <property type="entry name" value="FA_hydroxylase"/>
    <property type="match status" value="1"/>
</dbReference>
<keyword evidence="3 5" id="KW-1133">Transmembrane helix</keyword>
<comment type="caution">
    <text evidence="7">The sequence shown here is derived from an EMBL/GenBank/DDBJ whole genome shotgun (WGS) entry which is preliminary data.</text>
</comment>
<evidence type="ECO:0000256" key="2">
    <source>
        <dbReference type="ARBA" id="ARBA00022692"/>
    </source>
</evidence>
<protein>
    <recommendedName>
        <fullName evidence="6">Fatty acid hydroxylase domain-containing protein</fullName>
    </recommendedName>
</protein>
<feature type="transmembrane region" description="Helical" evidence="5">
    <location>
        <begin position="32"/>
        <end position="59"/>
    </location>
</feature>
<comment type="subcellular location">
    <subcellularLocation>
        <location evidence="1">Membrane</location>
    </subcellularLocation>
</comment>
<keyword evidence="2 5" id="KW-0812">Transmembrane</keyword>
<dbReference type="GO" id="GO:0005506">
    <property type="term" value="F:iron ion binding"/>
    <property type="evidence" value="ECO:0007669"/>
    <property type="project" value="InterPro"/>
</dbReference>
<dbReference type="AlphaFoldDB" id="A0A814UFH5"/>